<dbReference type="RefSeq" id="WP_273640656.1">
    <property type="nucleotide sequence ID" value="NZ_JAQQXP010000001.1"/>
</dbReference>
<accession>A0ABT5L3E5</accession>
<keyword evidence="3" id="KW-1185">Reference proteome</keyword>
<evidence type="ECO:0000256" key="1">
    <source>
        <dbReference type="SAM" id="SignalP"/>
    </source>
</evidence>
<evidence type="ECO:0000313" key="2">
    <source>
        <dbReference type="EMBL" id="MDC8831392.1"/>
    </source>
</evidence>
<keyword evidence="1" id="KW-0732">Signal</keyword>
<comment type="caution">
    <text evidence="2">The sequence shown here is derived from an EMBL/GenBank/DDBJ whole genome shotgun (WGS) entry which is preliminary data.</text>
</comment>
<evidence type="ECO:0000313" key="3">
    <source>
        <dbReference type="Proteomes" id="UP001218788"/>
    </source>
</evidence>
<dbReference type="Proteomes" id="UP001218788">
    <property type="component" value="Unassembled WGS sequence"/>
</dbReference>
<dbReference type="EMBL" id="JAQQXP010000001">
    <property type="protein sequence ID" value="MDC8831392.1"/>
    <property type="molecule type" value="Genomic_DNA"/>
</dbReference>
<name>A0ABT5L3E5_9ALTE</name>
<feature type="chain" id="PRO_5046115118" description="Orphan protein" evidence="1">
    <location>
        <begin position="20"/>
        <end position="147"/>
    </location>
</feature>
<feature type="signal peptide" evidence="1">
    <location>
        <begin position="1"/>
        <end position="19"/>
    </location>
</feature>
<protein>
    <recommendedName>
        <fullName evidence="4">Orphan protein</fullName>
    </recommendedName>
</protein>
<proteinExistence type="predicted"/>
<sequence>MNTKSLLLVLLCFTGNSFADGTLCARFKTFAETATVDSSVGFKLESDWSNMSIKCTHNQKESEKSFCSWLVVNSSKEFMRLNVTNLEQCLSNGNLIQNAFSYSKISATYSVTEISGLSQDIEVSVSYQYGNDIPQPFLSVEVSRYGG</sequence>
<gene>
    <name evidence="2" type="ORF">OIK42_11540</name>
</gene>
<organism evidence="2 3">
    <name type="scientific">Alteromonas gilva</name>
    <dbReference type="NCBI Taxonomy" id="2987522"/>
    <lineage>
        <taxon>Bacteria</taxon>
        <taxon>Pseudomonadati</taxon>
        <taxon>Pseudomonadota</taxon>
        <taxon>Gammaproteobacteria</taxon>
        <taxon>Alteromonadales</taxon>
        <taxon>Alteromonadaceae</taxon>
        <taxon>Alteromonas/Salinimonas group</taxon>
        <taxon>Alteromonas</taxon>
    </lineage>
</organism>
<evidence type="ECO:0008006" key="4">
    <source>
        <dbReference type="Google" id="ProtNLM"/>
    </source>
</evidence>
<reference evidence="2 3" key="1">
    <citation type="submission" date="2022-10" db="EMBL/GenBank/DDBJ databases">
        <title>Alteromonas sp. chi3 Genome sequencing.</title>
        <authorList>
            <person name="Park S."/>
        </authorList>
    </citation>
    <scope>NUCLEOTIDE SEQUENCE [LARGE SCALE GENOMIC DNA]</scope>
    <source>
        <strain evidence="3">chi3</strain>
    </source>
</reference>